<dbReference type="Proteomes" id="UP000255467">
    <property type="component" value="Unassembled WGS sequence"/>
</dbReference>
<dbReference type="AlphaFoldDB" id="A0A378YAC3"/>
<dbReference type="Gene3D" id="3.40.1000.70">
    <property type="entry name" value="PknH-like extracellular domain"/>
    <property type="match status" value="1"/>
</dbReference>
<dbReference type="EMBL" id="UGRY01000002">
    <property type="protein sequence ID" value="SUA73319.1"/>
    <property type="molecule type" value="Genomic_DNA"/>
</dbReference>
<dbReference type="Pfam" id="PF14032">
    <property type="entry name" value="PknH_C"/>
    <property type="match status" value="1"/>
</dbReference>
<feature type="domain" description="PknH-like extracellular" evidence="1">
    <location>
        <begin position="41"/>
        <end position="225"/>
    </location>
</feature>
<keyword evidence="2" id="KW-0418">Kinase</keyword>
<proteinExistence type="predicted"/>
<reference evidence="2 3" key="1">
    <citation type="submission" date="2018-06" db="EMBL/GenBank/DDBJ databases">
        <authorList>
            <consortium name="Pathogen Informatics"/>
            <person name="Doyle S."/>
        </authorList>
    </citation>
    <scope>NUCLEOTIDE SEQUENCE [LARGE SCALE GENOMIC DNA]</scope>
    <source>
        <strain evidence="2 3">NCTC1934</strain>
    </source>
</reference>
<accession>A0A378YAC3</accession>
<protein>
    <submittedName>
        <fullName evidence="2">Probable serine/threonine-protein kinase pknH</fullName>
        <ecNumber evidence="2">2.7.11.1</ecNumber>
    </submittedName>
</protein>
<dbReference type="OrthoDB" id="4540683at2"/>
<dbReference type="InterPro" id="IPR026954">
    <property type="entry name" value="PknH-like_Extracell"/>
</dbReference>
<dbReference type="PROSITE" id="PS51257">
    <property type="entry name" value="PROKAR_LIPOPROTEIN"/>
    <property type="match status" value="1"/>
</dbReference>
<gene>
    <name evidence="2" type="primary">pknH_1</name>
    <name evidence="2" type="ORF">NCTC1934_00757</name>
</gene>
<evidence type="ECO:0000313" key="3">
    <source>
        <dbReference type="Proteomes" id="UP000255467"/>
    </source>
</evidence>
<dbReference type="InterPro" id="IPR038232">
    <property type="entry name" value="PknH-like_Extracell_sf"/>
</dbReference>
<keyword evidence="3" id="KW-1185">Reference proteome</keyword>
<name>A0A378YAC3_9NOCA</name>
<dbReference type="GO" id="GO:0004674">
    <property type="term" value="F:protein serine/threonine kinase activity"/>
    <property type="evidence" value="ECO:0007669"/>
    <property type="project" value="UniProtKB-EC"/>
</dbReference>
<keyword evidence="2" id="KW-0808">Transferase</keyword>
<evidence type="ECO:0000259" key="1">
    <source>
        <dbReference type="Pfam" id="PF14032"/>
    </source>
</evidence>
<dbReference type="EC" id="2.7.11.1" evidence="2"/>
<evidence type="ECO:0000313" key="2">
    <source>
        <dbReference type="EMBL" id="SUA73319.1"/>
    </source>
</evidence>
<dbReference type="STRING" id="1406858.GCA_000710895_01223"/>
<organism evidence="2 3">
    <name type="scientific">Nocardia otitidiscaviarum</name>
    <dbReference type="NCBI Taxonomy" id="1823"/>
    <lineage>
        <taxon>Bacteria</taxon>
        <taxon>Bacillati</taxon>
        <taxon>Actinomycetota</taxon>
        <taxon>Actinomycetes</taxon>
        <taxon>Mycobacteriales</taxon>
        <taxon>Nocardiaceae</taxon>
        <taxon>Nocardia</taxon>
    </lineage>
</organism>
<sequence>MRGRGIAAAVAVLFLVTGCGQVVGGRAEPDPAVASMPRLGAEQVGEVLLSISEIESIVDTSGLTQSYEAASTATPSETISPARCAALVYTGHDSVYGGDWTALRTRVFRQPGDRYTHFVYQTVVTFRNFLGAEALVDRYRAVIADCRDRNVTVAASGQDSLTWRVADTTRSVPEGQVAVGWTTTEQGNDWICDNLARATGNTVIEASTCSVGNARAAQVIADRIATEVGRR</sequence>